<evidence type="ECO:0000313" key="4">
    <source>
        <dbReference type="Proteomes" id="UP000184774"/>
    </source>
</evidence>
<feature type="region of interest" description="Disordered" evidence="1">
    <location>
        <begin position="616"/>
        <end position="642"/>
    </location>
</feature>
<organism evidence="3 4">
    <name type="scientific">Vibrio spartinae</name>
    <dbReference type="NCBI Taxonomy" id="1918945"/>
    <lineage>
        <taxon>Bacteria</taxon>
        <taxon>Pseudomonadati</taxon>
        <taxon>Pseudomonadota</taxon>
        <taxon>Gammaproteobacteria</taxon>
        <taxon>Vibrionales</taxon>
        <taxon>Vibrionaceae</taxon>
        <taxon>Vibrio</taxon>
    </lineage>
</organism>
<name>A0A1N6M4Q0_9VIBR</name>
<dbReference type="RefSeq" id="WP_074372947.1">
    <property type="nucleotide sequence ID" value="NZ_AP024907.1"/>
</dbReference>
<evidence type="ECO:0000313" key="3">
    <source>
        <dbReference type="EMBL" id="SIO94402.1"/>
    </source>
</evidence>
<dbReference type="OrthoDB" id="5912765at2"/>
<evidence type="ECO:0000256" key="1">
    <source>
        <dbReference type="SAM" id="MobiDB-lite"/>
    </source>
</evidence>
<sequence>MKTGITRVFLICLLLILIGITAGIVIVQSRYITPVAQWTIQKIGFPEFHAQKISYQYPFHLKFEHVTLSQQLTPIQTVDVWLNPYQSTLNQLAFDSVLIDGLTLDNAQASLPTPSETLKINQLAIRNLSVATTDDLMIHELNVQIQNPSWHETNTYLPDGDIQLYAPQVMWQGETLTDLLILGSHQSQHSQIDSLTATWRGASLSLQGKTDGQRWSIENLTTDKLNLSLSQFQQLSYKFRDLIEQHIAQIDRLDLLNSQFKMPHIQLNHFDLSLTDFHPTVSESLWKQTHAELSLDAESLVLDEMMWVEPSINLILTPGQLDVDDFNSTLMDGQIHASGSITPETVTIRDLQIQSMKMFIESGSEPDFTWLASIISSFKQVNVEQLKIRNSQIIQLAHQPYWQLSGVNTDIDHAQLLDAQRWGLWQGAARISVNNLSYGQFVVSQGLIEMHSQENNWILDRLFLPFSKGYLAAKGQWQYGLKGAPWQFSIDADSLPLDLFKHLPLQMKGLADLSGSAQGLSGDSVIINHTLSGLLNLDIRNGQLQLPDNHTQPKDFMLNALEIIGDRGNITVPEIHLKSDNLNATISGRWDLTQSDKGSFTLSVTTGEKQIHYNLLEPSQTEPPAPQTETGPIQETSNSSAN</sequence>
<reference evidence="3 4" key="1">
    <citation type="submission" date="2016-12" db="EMBL/GenBank/DDBJ databases">
        <authorList>
            <person name="Song W.-J."/>
            <person name="Kurnit D.M."/>
        </authorList>
    </citation>
    <scope>NUCLEOTIDE SEQUENCE [LARGE SCALE GENOMIC DNA]</scope>
    <source>
        <strain evidence="3 4">CECT 9026</strain>
    </source>
</reference>
<evidence type="ECO:0000259" key="2">
    <source>
        <dbReference type="Pfam" id="PF05170"/>
    </source>
</evidence>
<dbReference type="AlphaFoldDB" id="A0A1N6M4Q0"/>
<gene>
    <name evidence="3" type="ORF">VSP9026_02103</name>
</gene>
<dbReference type="Pfam" id="PF05170">
    <property type="entry name" value="AsmA"/>
    <property type="match status" value="1"/>
</dbReference>
<feature type="domain" description="AsmA" evidence="2">
    <location>
        <begin position="5"/>
        <end position="545"/>
    </location>
</feature>
<protein>
    <submittedName>
        <fullName evidence="3">AsmA family protein</fullName>
    </submittedName>
</protein>
<dbReference type="EMBL" id="FSSB01000013">
    <property type="protein sequence ID" value="SIO94402.1"/>
    <property type="molecule type" value="Genomic_DNA"/>
</dbReference>
<dbReference type="InterPro" id="IPR007844">
    <property type="entry name" value="AsmA"/>
</dbReference>
<proteinExistence type="predicted"/>
<feature type="compositionally biased region" description="Polar residues" evidence="1">
    <location>
        <begin position="627"/>
        <end position="642"/>
    </location>
</feature>
<accession>A0A1N6M4Q0</accession>
<dbReference type="Proteomes" id="UP000184774">
    <property type="component" value="Unassembled WGS sequence"/>
</dbReference>